<dbReference type="EMBL" id="CDMZ01000226">
    <property type="protein sequence ID" value="CEM09660.1"/>
    <property type="molecule type" value="Genomic_DNA"/>
</dbReference>
<evidence type="ECO:0000256" key="1">
    <source>
        <dbReference type="SAM" id="MobiDB-lite"/>
    </source>
</evidence>
<protein>
    <submittedName>
        <fullName evidence="2">Uncharacterized protein</fullName>
    </submittedName>
</protein>
<evidence type="ECO:0000313" key="2">
    <source>
        <dbReference type="EMBL" id="CEM09660.1"/>
    </source>
</evidence>
<organism evidence="2">
    <name type="scientific">Chromera velia CCMP2878</name>
    <dbReference type="NCBI Taxonomy" id="1169474"/>
    <lineage>
        <taxon>Eukaryota</taxon>
        <taxon>Sar</taxon>
        <taxon>Alveolata</taxon>
        <taxon>Colpodellida</taxon>
        <taxon>Chromeraceae</taxon>
        <taxon>Chromera</taxon>
    </lineage>
</organism>
<name>A0A0G4F9R7_9ALVE</name>
<accession>A0A0G4F9R7</accession>
<feature type="compositionally biased region" description="Low complexity" evidence="1">
    <location>
        <begin position="166"/>
        <end position="178"/>
    </location>
</feature>
<feature type="region of interest" description="Disordered" evidence="1">
    <location>
        <begin position="85"/>
        <end position="178"/>
    </location>
</feature>
<proteinExistence type="predicted"/>
<sequence>MKRSLEESLSTDQTPLGVPFTEFGLRSQGAIASASHCLPVVALGSHVSSNRRQAGAASQQRDGVFSAKQVRLDRVSMAEYTVQRMMEASRKSTQSRPKKRDTSDCPVCQKPTQAADSSASQSSKPKTPHRVRDIRSLCGSPNPKHNRLIDISAPTTARSMQNEIGPSPASVPSRPPAVSHRVRDIRSLLAPSSAHPPLAYVDLSTTGSSTAPASGDNDRSARCSFCESRPCADCGGNCAVCGLFFCALCSELRYGSPEVDRVCLDCAAVERTAGGREKCMGGGDVEMTDA</sequence>
<gene>
    <name evidence="2" type="ORF">Cvel_15926</name>
</gene>
<reference evidence="2" key="1">
    <citation type="submission" date="2014-11" db="EMBL/GenBank/DDBJ databases">
        <authorList>
            <person name="Otto D Thomas"/>
            <person name="Naeem Raeece"/>
        </authorList>
    </citation>
    <scope>NUCLEOTIDE SEQUENCE</scope>
</reference>
<feature type="compositionally biased region" description="Polar residues" evidence="1">
    <location>
        <begin position="153"/>
        <end position="164"/>
    </location>
</feature>
<dbReference type="AlphaFoldDB" id="A0A0G4F9R7"/>
<feature type="compositionally biased region" description="Low complexity" evidence="1">
    <location>
        <begin position="113"/>
        <end position="123"/>
    </location>
</feature>
<dbReference type="VEuPathDB" id="CryptoDB:Cvel_15926"/>